<dbReference type="PANTHER" id="PTHR10252:SF93">
    <property type="entry name" value="DNA POLYMERASE II SUBUNIT B3-1"/>
    <property type="match status" value="1"/>
</dbReference>
<proteinExistence type="evidence at transcript level"/>
<evidence type="ECO:0000259" key="4">
    <source>
        <dbReference type="Pfam" id="PF00808"/>
    </source>
</evidence>
<organism evidence="5">
    <name type="scientific">Hordeum vulgare subsp. vulgare</name>
    <name type="common">Domesticated barley</name>
    <dbReference type="NCBI Taxonomy" id="112509"/>
    <lineage>
        <taxon>Eukaryota</taxon>
        <taxon>Viridiplantae</taxon>
        <taxon>Streptophyta</taxon>
        <taxon>Embryophyta</taxon>
        <taxon>Tracheophyta</taxon>
        <taxon>Spermatophyta</taxon>
        <taxon>Magnoliopsida</taxon>
        <taxon>Liliopsida</taxon>
        <taxon>Poales</taxon>
        <taxon>Poaceae</taxon>
        <taxon>BOP clade</taxon>
        <taxon>Pooideae</taxon>
        <taxon>Triticodae</taxon>
        <taxon>Triticeae</taxon>
        <taxon>Hordeinae</taxon>
        <taxon>Hordeum</taxon>
    </lineage>
</organism>
<dbReference type="FunFam" id="1.10.20.10:FF:000109">
    <property type="entry name" value="Nuclear factor Y subunit C10"/>
    <property type="match status" value="1"/>
</dbReference>
<dbReference type="PANTHER" id="PTHR10252">
    <property type="entry name" value="HISTONE-LIKE TRANSCRIPTION FACTOR CCAAT-RELATED"/>
    <property type="match status" value="1"/>
</dbReference>
<name>F2DWP3_HORVV</name>
<dbReference type="GO" id="GO:0005634">
    <property type="term" value="C:nucleus"/>
    <property type="evidence" value="ECO:0007669"/>
    <property type="project" value="UniProtKB-SubCell"/>
</dbReference>
<evidence type="ECO:0000256" key="2">
    <source>
        <dbReference type="ARBA" id="ARBA00023242"/>
    </source>
</evidence>
<dbReference type="Pfam" id="PF00808">
    <property type="entry name" value="CBFD_NFYB_HMF"/>
    <property type="match status" value="1"/>
</dbReference>
<dbReference type="InterPro" id="IPR009072">
    <property type="entry name" value="Histone-fold"/>
</dbReference>
<feature type="domain" description="Transcription factor CBF/NF-Y/archaeal histone" evidence="4">
    <location>
        <begin position="92"/>
        <end position="152"/>
    </location>
</feature>
<feature type="compositionally biased region" description="Basic and acidic residues" evidence="3">
    <location>
        <begin position="1"/>
        <end position="14"/>
    </location>
</feature>
<keyword evidence="2" id="KW-0539">Nucleus</keyword>
<dbReference type="AlphaFoldDB" id="F2DWP3"/>
<dbReference type="EMBL" id="AK368311">
    <property type="protein sequence ID" value="BAJ99514.1"/>
    <property type="molecule type" value="mRNA"/>
</dbReference>
<dbReference type="InterPro" id="IPR003958">
    <property type="entry name" value="CBFA_NFYB_domain"/>
</dbReference>
<evidence type="ECO:0000313" key="5">
    <source>
        <dbReference type="EMBL" id="BAJ99514.1"/>
    </source>
</evidence>
<dbReference type="Gene3D" id="1.10.20.10">
    <property type="entry name" value="Histone, subunit A"/>
    <property type="match status" value="1"/>
</dbReference>
<comment type="subcellular location">
    <subcellularLocation>
        <location evidence="1">Nucleus</location>
    </subcellularLocation>
</comment>
<sequence length="185" mass="20558">MGDTLADLKKKKEEEEMGDTLANLKKKKEKEEMGDTLANMKKKKKEKEEMGDTLANMRKRKHGDLESPKAAKKHKGKAAGAAPAATEPGTCSFPMARVRVLMRDKDATIRSNTETVFLVNKASELFLEAFVEDAYQNALKGRKKSIAYDNLSAGVCNEKRYKFLSDFVPLRVTAGDALKAVVERS</sequence>
<evidence type="ECO:0000256" key="1">
    <source>
        <dbReference type="ARBA" id="ARBA00004123"/>
    </source>
</evidence>
<dbReference type="InterPro" id="IPR050568">
    <property type="entry name" value="Transcr_DNA_Rep_Reg"/>
</dbReference>
<dbReference type="GO" id="GO:0046982">
    <property type="term" value="F:protein heterodimerization activity"/>
    <property type="evidence" value="ECO:0007669"/>
    <property type="project" value="InterPro"/>
</dbReference>
<accession>F2DWP3</accession>
<protein>
    <submittedName>
        <fullName evidence="5">Predicted protein</fullName>
    </submittedName>
</protein>
<reference evidence="5" key="1">
    <citation type="journal article" date="2011" name="Plant Physiol.">
        <title>Comprehensive sequence analysis of 24,783 barley full-length cDNAs derived from 12 clone libraries.</title>
        <authorList>
            <person name="Matsumoto T."/>
            <person name="Tanaka T."/>
            <person name="Sakai H."/>
            <person name="Amano N."/>
            <person name="Kanamori H."/>
            <person name="Kurita K."/>
            <person name="Kikuta A."/>
            <person name="Kamiya K."/>
            <person name="Yamamoto M."/>
            <person name="Ikawa H."/>
            <person name="Fujii N."/>
            <person name="Hori K."/>
            <person name="Itoh T."/>
            <person name="Sato K."/>
        </authorList>
    </citation>
    <scope>NUCLEOTIDE SEQUENCE</scope>
    <source>
        <tissue evidence="5">Shoot and root</tissue>
    </source>
</reference>
<feature type="region of interest" description="Disordered" evidence="3">
    <location>
        <begin position="1"/>
        <end position="88"/>
    </location>
</feature>
<dbReference type="SUPFAM" id="SSF47113">
    <property type="entry name" value="Histone-fold"/>
    <property type="match status" value="1"/>
</dbReference>
<evidence type="ECO:0000256" key="3">
    <source>
        <dbReference type="SAM" id="MobiDB-lite"/>
    </source>
</evidence>